<name>A0A387B9W8_9LACT</name>
<dbReference type="Proteomes" id="UP000269374">
    <property type="component" value="Chromosome"/>
</dbReference>
<dbReference type="InterPro" id="IPR018757">
    <property type="entry name" value="DUF2316"/>
</dbReference>
<protein>
    <submittedName>
        <fullName evidence="1">DUF2316 family protein</fullName>
    </submittedName>
</protein>
<keyword evidence="2" id="KW-1185">Reference proteome</keyword>
<proteinExistence type="predicted"/>
<evidence type="ECO:0000313" key="2">
    <source>
        <dbReference type="Proteomes" id="UP000269374"/>
    </source>
</evidence>
<dbReference type="RefSeq" id="WP_120771911.1">
    <property type="nucleotide sequence ID" value="NZ_CP032627.1"/>
</dbReference>
<dbReference type="KEGG" id="lact:D7I46_05100"/>
<organism evidence="1 2">
    <name type="scientific">Lactococcus allomyrinae</name>
    <dbReference type="NCBI Taxonomy" id="2419773"/>
    <lineage>
        <taxon>Bacteria</taxon>
        <taxon>Bacillati</taxon>
        <taxon>Bacillota</taxon>
        <taxon>Bacilli</taxon>
        <taxon>Lactobacillales</taxon>
        <taxon>Streptococcaceae</taxon>
        <taxon>Lactococcus</taxon>
    </lineage>
</organism>
<evidence type="ECO:0000313" key="1">
    <source>
        <dbReference type="EMBL" id="AYG00523.1"/>
    </source>
</evidence>
<dbReference type="OrthoDB" id="3233189at2"/>
<gene>
    <name evidence="1" type="ORF">D7I46_05100</name>
</gene>
<sequence length="99" mass="11781">MSLDKKQRSTTTSEFNQSLAQLHLTVAELAEFFQVTSDKIQSIIDMDERLPENVWILRNNLLERFKEQNITPIQFSQLQGDYRNYWFLDSQLIDRKTLV</sequence>
<dbReference type="AlphaFoldDB" id="A0A387B9W8"/>
<dbReference type="Pfam" id="PF10078">
    <property type="entry name" value="DUF2316"/>
    <property type="match status" value="1"/>
</dbReference>
<accession>A0A387B9W8</accession>
<dbReference type="EMBL" id="CP032627">
    <property type="protein sequence ID" value="AYG00523.1"/>
    <property type="molecule type" value="Genomic_DNA"/>
</dbReference>
<reference evidence="1 2" key="1">
    <citation type="submission" date="2018-09" db="EMBL/GenBank/DDBJ databases">
        <title>Genome sequencing of strain 1JSPR-7.</title>
        <authorList>
            <person name="Heo J."/>
            <person name="Kim S.-J."/>
            <person name="Kwon S.-W."/>
        </authorList>
    </citation>
    <scope>NUCLEOTIDE SEQUENCE [LARGE SCALE GENOMIC DNA]</scope>
    <source>
        <strain evidence="1 2">1JSPR-7</strain>
    </source>
</reference>